<dbReference type="AlphaFoldDB" id="X1CZE9"/>
<reference evidence="2" key="1">
    <citation type="journal article" date="2014" name="Front. Microbiol.">
        <title>High frequency of phylogenetically diverse reductive dehalogenase-homologous genes in deep subseafloor sedimentary metagenomes.</title>
        <authorList>
            <person name="Kawai M."/>
            <person name="Futagami T."/>
            <person name="Toyoda A."/>
            <person name="Takaki Y."/>
            <person name="Nishi S."/>
            <person name="Hori S."/>
            <person name="Arai W."/>
            <person name="Tsubouchi T."/>
            <person name="Morono Y."/>
            <person name="Uchiyama I."/>
            <person name="Ito T."/>
            <person name="Fujiyama A."/>
            <person name="Inagaki F."/>
            <person name="Takami H."/>
        </authorList>
    </citation>
    <scope>NUCLEOTIDE SEQUENCE</scope>
    <source>
        <strain evidence="2">Expedition CK06-06</strain>
    </source>
</reference>
<dbReference type="InterPro" id="IPR026022">
    <property type="entry name" value="PhoU_dom"/>
</dbReference>
<feature type="non-terminal residue" evidence="2">
    <location>
        <position position="1"/>
    </location>
</feature>
<dbReference type="Pfam" id="PF01895">
    <property type="entry name" value="PhoU"/>
    <property type="match status" value="2"/>
</dbReference>
<dbReference type="Gene3D" id="1.20.58.220">
    <property type="entry name" value="Phosphate transport system protein phou homolog 2, domain 2"/>
    <property type="match status" value="1"/>
</dbReference>
<dbReference type="SUPFAM" id="SSF109755">
    <property type="entry name" value="PhoU-like"/>
    <property type="match status" value="1"/>
</dbReference>
<accession>X1CZE9</accession>
<feature type="domain" description="PhoU" evidence="1">
    <location>
        <begin position="24"/>
        <end position="69"/>
    </location>
</feature>
<name>X1CZE9_9ZZZZ</name>
<dbReference type="InterPro" id="IPR028366">
    <property type="entry name" value="PhoU"/>
</dbReference>
<dbReference type="PANTHER" id="PTHR42930:SF3">
    <property type="entry name" value="PHOSPHATE-SPECIFIC TRANSPORT SYSTEM ACCESSORY PROTEIN PHOU"/>
    <property type="match status" value="1"/>
</dbReference>
<proteinExistence type="predicted"/>
<dbReference type="PANTHER" id="PTHR42930">
    <property type="entry name" value="PHOSPHATE-SPECIFIC TRANSPORT SYSTEM ACCESSORY PROTEIN PHOU"/>
    <property type="match status" value="1"/>
</dbReference>
<dbReference type="GO" id="GO:0030643">
    <property type="term" value="P:intracellular phosphate ion homeostasis"/>
    <property type="evidence" value="ECO:0007669"/>
    <property type="project" value="InterPro"/>
</dbReference>
<protein>
    <recommendedName>
        <fullName evidence="1">PhoU domain-containing protein</fullName>
    </recommendedName>
</protein>
<evidence type="ECO:0000313" key="2">
    <source>
        <dbReference type="EMBL" id="GAH13252.1"/>
    </source>
</evidence>
<comment type="caution">
    <text evidence="2">The sequence shown here is derived from an EMBL/GenBank/DDBJ whole genome shotgun (WGS) entry which is preliminary data.</text>
</comment>
<feature type="non-terminal residue" evidence="2">
    <location>
        <position position="142"/>
    </location>
</feature>
<organism evidence="2">
    <name type="scientific">marine sediment metagenome</name>
    <dbReference type="NCBI Taxonomy" id="412755"/>
    <lineage>
        <taxon>unclassified sequences</taxon>
        <taxon>metagenomes</taxon>
        <taxon>ecological metagenomes</taxon>
    </lineage>
</organism>
<sequence length="142" mass="16661">IFHYISYTFSKYAPSHLINLIISFSEIEAKALRLIALYQPMAMDLRLLATILKIITYLTRLGRYGKDIAVVVEELSTKPYPASFINLKNMWEHVSTMAKDSFKAFEESDINYIENFGERDNEVDEMRWSIFRESITYIMEDP</sequence>
<dbReference type="InterPro" id="IPR038078">
    <property type="entry name" value="PhoU-like_sf"/>
</dbReference>
<feature type="domain" description="PhoU" evidence="1">
    <location>
        <begin position="88"/>
        <end position="140"/>
    </location>
</feature>
<dbReference type="EMBL" id="BART01038013">
    <property type="protein sequence ID" value="GAH13252.1"/>
    <property type="molecule type" value="Genomic_DNA"/>
</dbReference>
<gene>
    <name evidence="2" type="ORF">S01H4_63282</name>
</gene>
<dbReference type="GO" id="GO:0045936">
    <property type="term" value="P:negative regulation of phosphate metabolic process"/>
    <property type="evidence" value="ECO:0007669"/>
    <property type="project" value="InterPro"/>
</dbReference>
<evidence type="ECO:0000259" key="1">
    <source>
        <dbReference type="Pfam" id="PF01895"/>
    </source>
</evidence>